<evidence type="ECO:0000313" key="1">
    <source>
        <dbReference type="EMBL" id="VAX33500.1"/>
    </source>
</evidence>
<gene>
    <name evidence="1" type="ORF">MNBD_NITROSPIRAE01-974</name>
</gene>
<dbReference type="EMBL" id="UOGF01000110">
    <property type="protein sequence ID" value="VAX33500.1"/>
    <property type="molecule type" value="Genomic_DNA"/>
</dbReference>
<name>A0A3B1DF09_9ZZZZ</name>
<organism evidence="1">
    <name type="scientific">hydrothermal vent metagenome</name>
    <dbReference type="NCBI Taxonomy" id="652676"/>
    <lineage>
        <taxon>unclassified sequences</taxon>
        <taxon>metagenomes</taxon>
        <taxon>ecological metagenomes</taxon>
    </lineage>
</organism>
<evidence type="ECO:0008006" key="2">
    <source>
        <dbReference type="Google" id="ProtNLM"/>
    </source>
</evidence>
<proteinExistence type="predicted"/>
<sequence length="221" mass="24686">MTIGIGYLFALTYLYLVDIEPHNAQGHGLRQDVIEKYYGKRGGTRLGAALNGSMGDNITPAEKEQIFLWIKGGAKEEGYAAIAPIFQETCAICHSPDSGLPLPPLTSFEEVAVLTTMDMGQSVKGLVRVSHVHLFGMSFIFFMTGSIFVLSEINVKWRSLLIAMPFIAIWLDIGSWWFTKLQPIFAYVVIFGGFLMGISLLLQIVISLGEMWIWKREEKDT</sequence>
<accession>A0A3B1DF09</accession>
<dbReference type="AlphaFoldDB" id="A0A3B1DF09"/>
<protein>
    <recommendedName>
        <fullName evidence="2">Elongation factor-1 alpha</fullName>
    </recommendedName>
</protein>
<reference evidence="1" key="1">
    <citation type="submission" date="2018-06" db="EMBL/GenBank/DDBJ databases">
        <authorList>
            <person name="Zhirakovskaya E."/>
        </authorList>
    </citation>
    <scope>NUCLEOTIDE SEQUENCE</scope>
</reference>